<organism evidence="3 4">
    <name type="scientific">Geodermatophilus sabuli</name>
    <dbReference type="NCBI Taxonomy" id="1564158"/>
    <lineage>
        <taxon>Bacteria</taxon>
        <taxon>Bacillati</taxon>
        <taxon>Actinomycetota</taxon>
        <taxon>Actinomycetes</taxon>
        <taxon>Geodermatophilales</taxon>
        <taxon>Geodermatophilaceae</taxon>
        <taxon>Geodermatophilus</taxon>
    </lineage>
</organism>
<dbReference type="EMBL" id="OBDO01000003">
    <property type="protein sequence ID" value="SNX95870.1"/>
    <property type="molecule type" value="Genomic_DNA"/>
</dbReference>
<keyword evidence="4" id="KW-1185">Reference proteome</keyword>
<feature type="compositionally biased region" description="Low complexity" evidence="1">
    <location>
        <begin position="66"/>
        <end position="79"/>
    </location>
</feature>
<proteinExistence type="predicted"/>
<sequence length="92" mass="9816">MAGYVYRCPRCGPWEVRRPIGTAESSGRCPGCGAEGRRVYTAPLLSRTAAPVAAARLREEASGDAPTVTTTVPRAAGRPAPRDPRWDALPRP</sequence>
<gene>
    <name evidence="3" type="ORF">SAMN06893097_10339</name>
</gene>
<feature type="domain" description="Putative regulatory protein FmdB zinc ribbon" evidence="2">
    <location>
        <begin position="1"/>
        <end position="41"/>
    </location>
</feature>
<dbReference type="NCBIfam" id="TIGR02605">
    <property type="entry name" value="CxxC_CxxC_SSSS"/>
    <property type="match status" value="1"/>
</dbReference>
<dbReference type="SMART" id="SM00834">
    <property type="entry name" value="CxxC_CXXC_SSSS"/>
    <property type="match status" value="1"/>
</dbReference>
<name>A0A285EA73_9ACTN</name>
<evidence type="ECO:0000259" key="2">
    <source>
        <dbReference type="SMART" id="SM00834"/>
    </source>
</evidence>
<accession>A0A285EA73</accession>
<dbReference type="RefSeq" id="WP_097205922.1">
    <property type="nucleotide sequence ID" value="NZ_JACHXB010000004.1"/>
</dbReference>
<feature type="compositionally biased region" description="Basic and acidic residues" evidence="1">
    <location>
        <begin position="80"/>
        <end position="92"/>
    </location>
</feature>
<dbReference type="OrthoDB" id="9792898at2"/>
<reference evidence="3 4" key="1">
    <citation type="submission" date="2017-09" db="EMBL/GenBank/DDBJ databases">
        <authorList>
            <person name="Ehlers B."/>
            <person name="Leendertz F.H."/>
        </authorList>
    </citation>
    <scope>NUCLEOTIDE SEQUENCE [LARGE SCALE GENOMIC DNA]</scope>
    <source>
        <strain evidence="3 4">DSM 46844</strain>
    </source>
</reference>
<evidence type="ECO:0000313" key="4">
    <source>
        <dbReference type="Proteomes" id="UP000219514"/>
    </source>
</evidence>
<evidence type="ECO:0000313" key="3">
    <source>
        <dbReference type="EMBL" id="SNX95870.1"/>
    </source>
</evidence>
<evidence type="ECO:0000256" key="1">
    <source>
        <dbReference type="SAM" id="MobiDB-lite"/>
    </source>
</evidence>
<dbReference type="Proteomes" id="UP000219514">
    <property type="component" value="Unassembled WGS sequence"/>
</dbReference>
<dbReference type="InterPro" id="IPR013429">
    <property type="entry name" value="Regulatory_FmdB_Zinc_ribbon"/>
</dbReference>
<protein>
    <submittedName>
        <fullName evidence="3">Putative regulatory protein, FmdB family</fullName>
    </submittedName>
</protein>
<feature type="region of interest" description="Disordered" evidence="1">
    <location>
        <begin position="58"/>
        <end position="92"/>
    </location>
</feature>
<dbReference type="AlphaFoldDB" id="A0A285EA73"/>